<dbReference type="Pfam" id="PF11626">
    <property type="entry name" value="Rap1_C"/>
    <property type="match status" value="1"/>
</dbReference>
<evidence type="ECO:0000256" key="2">
    <source>
        <dbReference type="ARBA" id="ARBA00022454"/>
    </source>
</evidence>
<feature type="region of interest" description="Disordered" evidence="9">
    <location>
        <begin position="367"/>
        <end position="398"/>
    </location>
</feature>
<dbReference type="CDD" id="cd11655">
    <property type="entry name" value="rap1_myb-like"/>
    <property type="match status" value="2"/>
</dbReference>
<dbReference type="EMBL" id="KV454208">
    <property type="protein sequence ID" value="ODQ62376.1"/>
    <property type="molecule type" value="Genomic_DNA"/>
</dbReference>
<dbReference type="SUPFAM" id="SSF46689">
    <property type="entry name" value="Homeodomain-like"/>
    <property type="match status" value="2"/>
</dbReference>
<dbReference type="RefSeq" id="XP_019041583.1">
    <property type="nucleotide sequence ID" value="XM_019185376.1"/>
</dbReference>
<sequence length="574" mass="65360">MSSDDGGFESAKNSDNENIDQELLEQTIANLFLNNQNEPIQFFIPANEDDRENLVNLITTHGGKVSDDASIGYYISKNHDPLRDSVEPKFIYDSVEQKSLLKIESYKTFPNTGNENENVQHLVSFLDNGDGANTTTNTTEQDSTTGNTSLQLATTNQEVQPAISRSIVNKNGFTPQEDAMIIDEVRRNPNRRSTHKLFDEIALKIGRHTGNSIRYRFRTHLQASLDWVYLTDEAGNLILDQDGRPKVAEGLPSTVKRKFDAKDDYDLAVAVRENLLEKHGDRYERDSKDVVLPGKFFETLAQNFPHHTKSAWRDRYRKFVIPYGIDKYIEYYQEEETNGRIPEEIKNFTGKNLYKSSKRYRTGSIDDQVGETLTEHNDQYDQQRRRANAKKRKQQQQDANNLFAAADNDEISGLGHSGNFFDNHAAAAVAAANRINSPPSPEDFLTDDLVTAKFFEFQPLISVVDKITEIVNRSYQSSDAEQLITALYAEAGIQKKFGTFIITSVCGDLILIPKFVEIFLKTGENPPQNIHGIWTPRDDQYLKSEIPERLDYLKRLHGAKRIELRKTFITNDIV</sequence>
<comment type="similarity">
    <text evidence="1 8">Belongs to the RAP1 family.</text>
</comment>
<dbReference type="Pfam" id="PF00249">
    <property type="entry name" value="Myb_DNA-binding"/>
    <property type="match status" value="1"/>
</dbReference>
<comment type="subcellular location">
    <subcellularLocation>
        <location evidence="8">Nucleus</location>
    </subcellularLocation>
    <subcellularLocation>
        <location evidence="8">Chromosome</location>
        <location evidence="8">Telomere</location>
    </subcellularLocation>
</comment>
<name>A0A1E3PAD4_WICAA</name>
<protein>
    <recommendedName>
        <fullName evidence="8">DNA-binding protein RAP1</fullName>
    </recommendedName>
</protein>
<gene>
    <name evidence="11" type="ORF">WICANDRAFT_82421</name>
</gene>
<feature type="compositionally biased region" description="Basic residues" evidence="9">
    <location>
        <begin position="385"/>
        <end position="394"/>
    </location>
</feature>
<organism evidence="11 12">
    <name type="scientific">Wickerhamomyces anomalus (strain ATCC 58044 / CBS 1984 / NCYC 433 / NRRL Y-366-8)</name>
    <name type="common">Yeast</name>
    <name type="synonym">Hansenula anomala</name>
    <dbReference type="NCBI Taxonomy" id="683960"/>
    <lineage>
        <taxon>Eukaryota</taxon>
        <taxon>Fungi</taxon>
        <taxon>Dikarya</taxon>
        <taxon>Ascomycota</taxon>
        <taxon>Saccharomycotina</taxon>
        <taxon>Saccharomycetes</taxon>
        <taxon>Phaffomycetales</taxon>
        <taxon>Wickerhamomycetaceae</taxon>
        <taxon>Wickerhamomyces</taxon>
    </lineage>
</organism>
<dbReference type="GO" id="GO:0042162">
    <property type="term" value="F:telomeric DNA binding"/>
    <property type="evidence" value="ECO:0007669"/>
    <property type="project" value="TreeGrafter"/>
</dbReference>
<evidence type="ECO:0000256" key="7">
    <source>
        <dbReference type="ARBA" id="ARBA00023242"/>
    </source>
</evidence>
<keyword evidence="3 8" id="KW-0779">Telomere</keyword>
<dbReference type="InterPro" id="IPR001357">
    <property type="entry name" value="BRCT_dom"/>
</dbReference>
<evidence type="ECO:0000313" key="11">
    <source>
        <dbReference type="EMBL" id="ODQ62376.1"/>
    </source>
</evidence>
<dbReference type="InterPro" id="IPR001005">
    <property type="entry name" value="SANT/Myb"/>
</dbReference>
<dbReference type="Gene3D" id="1.10.10.2170">
    <property type="match status" value="1"/>
</dbReference>
<keyword evidence="5" id="KW-0010">Activator</keyword>
<dbReference type="InterPro" id="IPR036420">
    <property type="entry name" value="BRCT_dom_sf"/>
</dbReference>
<dbReference type="PANTHER" id="PTHR16466:SF6">
    <property type="entry name" value="TELOMERIC REPEAT-BINDING FACTOR 2-INTERACTING PROTEIN 1"/>
    <property type="match status" value="1"/>
</dbReference>
<dbReference type="InterPro" id="IPR039595">
    <property type="entry name" value="TE2IP/Rap1"/>
</dbReference>
<dbReference type="InterPro" id="IPR015280">
    <property type="entry name" value="Rap1_DNA-bd"/>
</dbReference>
<dbReference type="SMART" id="SM00717">
    <property type="entry name" value="SANT"/>
    <property type="match status" value="2"/>
</dbReference>
<evidence type="ECO:0000256" key="3">
    <source>
        <dbReference type="ARBA" id="ARBA00022895"/>
    </source>
</evidence>
<keyword evidence="7 8" id="KW-0539">Nucleus</keyword>
<dbReference type="Pfam" id="PF09197">
    <property type="entry name" value="Rap1-DNA-bind"/>
    <property type="match status" value="1"/>
</dbReference>
<evidence type="ECO:0000256" key="9">
    <source>
        <dbReference type="SAM" id="MobiDB-lite"/>
    </source>
</evidence>
<feature type="compositionally biased region" description="Basic and acidic residues" evidence="9">
    <location>
        <begin position="373"/>
        <end position="384"/>
    </location>
</feature>
<keyword evidence="12" id="KW-1185">Reference proteome</keyword>
<dbReference type="Gene3D" id="1.10.10.60">
    <property type="entry name" value="Homeodomain-like"/>
    <property type="match status" value="2"/>
</dbReference>
<dbReference type="STRING" id="683960.A0A1E3PAD4"/>
<feature type="domain" description="HTH myb-type" evidence="10">
    <location>
        <begin position="165"/>
        <end position="225"/>
    </location>
</feature>
<dbReference type="Gene3D" id="1.20.120.1480">
    <property type="match status" value="1"/>
</dbReference>
<dbReference type="GeneID" id="30202622"/>
<dbReference type="Gene3D" id="3.40.50.10190">
    <property type="entry name" value="BRCT domain"/>
    <property type="match status" value="1"/>
</dbReference>
<keyword evidence="2 8" id="KW-0158">Chromosome</keyword>
<evidence type="ECO:0000256" key="1">
    <source>
        <dbReference type="ARBA" id="ARBA00010467"/>
    </source>
</evidence>
<dbReference type="InterPro" id="IPR021661">
    <property type="entry name" value="Rap1_C"/>
</dbReference>
<dbReference type="OrthoDB" id="435460at2759"/>
<dbReference type="InterPro" id="IPR009057">
    <property type="entry name" value="Homeodomain-like_sf"/>
</dbReference>
<dbReference type="GO" id="GO:0070187">
    <property type="term" value="C:shelterin complex"/>
    <property type="evidence" value="ECO:0007669"/>
    <property type="project" value="TreeGrafter"/>
</dbReference>
<dbReference type="AlphaFoldDB" id="A0A1E3PAD4"/>
<evidence type="ECO:0000259" key="10">
    <source>
        <dbReference type="PROSITE" id="PS51294"/>
    </source>
</evidence>
<comment type="subunit">
    <text evidence="8">Homodimer.</text>
</comment>
<accession>A0A1E3PAD4</accession>
<evidence type="ECO:0000256" key="6">
    <source>
        <dbReference type="ARBA" id="ARBA00023163"/>
    </source>
</evidence>
<keyword evidence="4" id="KW-0805">Transcription regulation</keyword>
<dbReference type="PANTHER" id="PTHR16466">
    <property type="entry name" value="TELOMERE REPEAT-BINDING FACTOR 2-INTERACTING PROTEIN 1"/>
    <property type="match status" value="1"/>
</dbReference>
<dbReference type="InterPro" id="IPR017930">
    <property type="entry name" value="Myb_dom"/>
</dbReference>
<dbReference type="PROSITE" id="PS51294">
    <property type="entry name" value="HTH_MYB"/>
    <property type="match status" value="1"/>
</dbReference>
<evidence type="ECO:0000256" key="4">
    <source>
        <dbReference type="ARBA" id="ARBA00023015"/>
    </source>
</evidence>
<dbReference type="Pfam" id="PF16589">
    <property type="entry name" value="BRCT_2"/>
    <property type="match status" value="1"/>
</dbReference>
<evidence type="ECO:0000256" key="5">
    <source>
        <dbReference type="ARBA" id="ARBA00023159"/>
    </source>
</evidence>
<reference evidence="11 12" key="1">
    <citation type="journal article" date="2016" name="Proc. Natl. Acad. Sci. U.S.A.">
        <title>Comparative genomics of biotechnologically important yeasts.</title>
        <authorList>
            <person name="Riley R."/>
            <person name="Haridas S."/>
            <person name="Wolfe K.H."/>
            <person name="Lopes M.R."/>
            <person name="Hittinger C.T."/>
            <person name="Goeker M."/>
            <person name="Salamov A.A."/>
            <person name="Wisecaver J.H."/>
            <person name="Long T.M."/>
            <person name="Calvey C.H."/>
            <person name="Aerts A.L."/>
            <person name="Barry K.W."/>
            <person name="Choi C."/>
            <person name="Clum A."/>
            <person name="Coughlan A.Y."/>
            <person name="Deshpande S."/>
            <person name="Douglass A.P."/>
            <person name="Hanson S.J."/>
            <person name="Klenk H.-P."/>
            <person name="LaButti K.M."/>
            <person name="Lapidus A."/>
            <person name="Lindquist E.A."/>
            <person name="Lipzen A.M."/>
            <person name="Meier-Kolthoff J.P."/>
            <person name="Ohm R.A."/>
            <person name="Otillar R.P."/>
            <person name="Pangilinan J.L."/>
            <person name="Peng Y."/>
            <person name="Rokas A."/>
            <person name="Rosa C.A."/>
            <person name="Scheuner C."/>
            <person name="Sibirny A.A."/>
            <person name="Slot J.C."/>
            <person name="Stielow J.B."/>
            <person name="Sun H."/>
            <person name="Kurtzman C.P."/>
            <person name="Blackwell M."/>
            <person name="Grigoriev I.V."/>
            <person name="Jeffries T.W."/>
        </authorList>
    </citation>
    <scope>NUCLEOTIDE SEQUENCE [LARGE SCALE GENOMIC DNA]</scope>
    <source>
        <strain evidence="12">ATCC 58044 / CBS 1984 / NCYC 433 / NRRL Y-366-8</strain>
    </source>
</reference>
<dbReference type="InterPro" id="IPR038104">
    <property type="entry name" value="Rap1_C_sf"/>
</dbReference>
<comment type="function">
    <text evidence="8">Involved in the regulation of telomere length, clustering and has a specific role in telomere position effect (TPE).</text>
</comment>
<evidence type="ECO:0000313" key="12">
    <source>
        <dbReference type="Proteomes" id="UP000094112"/>
    </source>
</evidence>
<evidence type="ECO:0000256" key="8">
    <source>
        <dbReference type="RuleBase" id="RU367107"/>
    </source>
</evidence>
<feature type="region of interest" description="Disordered" evidence="9">
    <location>
        <begin position="128"/>
        <end position="147"/>
    </location>
</feature>
<keyword evidence="6" id="KW-0804">Transcription</keyword>
<dbReference type="GO" id="GO:0031848">
    <property type="term" value="P:protection from non-homologous end joining at telomere"/>
    <property type="evidence" value="ECO:0007669"/>
    <property type="project" value="TreeGrafter"/>
</dbReference>
<dbReference type="GO" id="GO:0010833">
    <property type="term" value="P:telomere maintenance via telomere lengthening"/>
    <property type="evidence" value="ECO:0007669"/>
    <property type="project" value="UniProtKB-UniRule"/>
</dbReference>
<dbReference type="Proteomes" id="UP000094112">
    <property type="component" value="Unassembled WGS sequence"/>
</dbReference>
<proteinExistence type="inferred from homology"/>